<evidence type="ECO:0000313" key="4">
    <source>
        <dbReference type="EMBL" id="KAH0914877.1"/>
    </source>
</evidence>
<name>A0ABQ8CCS2_BRANA</name>
<dbReference type="EMBL" id="JAGKQM010000008">
    <property type="protein sequence ID" value="KAH0914877.1"/>
    <property type="molecule type" value="Genomic_DNA"/>
</dbReference>
<dbReference type="InterPro" id="IPR036663">
    <property type="entry name" value="Fumarylacetoacetase_C_sf"/>
</dbReference>
<feature type="domain" description="Fumarylacetoacetase-like C-terminal" evidence="3">
    <location>
        <begin position="243"/>
        <end position="439"/>
    </location>
</feature>
<gene>
    <name evidence="4" type="ORF">HID58_029323</name>
</gene>
<reference evidence="4 5" key="1">
    <citation type="submission" date="2021-05" db="EMBL/GenBank/DDBJ databases">
        <title>Genome Assembly of Synthetic Allotetraploid Brassica napus Reveals Homoeologous Exchanges between Subgenomes.</title>
        <authorList>
            <person name="Davis J.T."/>
        </authorList>
    </citation>
    <scope>NUCLEOTIDE SEQUENCE [LARGE SCALE GENOMIC DNA]</scope>
    <source>
        <strain evidence="5">cv. Da-Ae</strain>
        <tissue evidence="4">Seedling</tissue>
    </source>
</reference>
<evidence type="ECO:0000256" key="2">
    <source>
        <dbReference type="ARBA" id="ARBA00022723"/>
    </source>
</evidence>
<organism evidence="4 5">
    <name type="scientific">Brassica napus</name>
    <name type="common">Rape</name>
    <dbReference type="NCBI Taxonomy" id="3708"/>
    <lineage>
        <taxon>Eukaryota</taxon>
        <taxon>Viridiplantae</taxon>
        <taxon>Streptophyta</taxon>
        <taxon>Embryophyta</taxon>
        <taxon>Tracheophyta</taxon>
        <taxon>Spermatophyta</taxon>
        <taxon>Magnoliopsida</taxon>
        <taxon>eudicotyledons</taxon>
        <taxon>Gunneridae</taxon>
        <taxon>Pentapetalae</taxon>
        <taxon>rosids</taxon>
        <taxon>malvids</taxon>
        <taxon>Brassicales</taxon>
        <taxon>Brassicaceae</taxon>
        <taxon>Brassiceae</taxon>
        <taxon>Brassica</taxon>
    </lineage>
</organism>
<sequence>REGGRRIRSEKMTMTTSMIQRLFTQGTKIVCVGRNYAAHAKELGNAVPKEPVIFLKPTSSYLENGGTIEIPHPLESLHHEVELAVVMGEKARDVPEATAMDYIGGYAVALDMTARELQATAKASGLPWTLAKGQDTFTPISSVLPKAMVHDPDNLELWLKVDGETRQKGLTKDMIFKVPYLISYISSIMTLYEGDVILTGTPEGVGPVKIGQKITAGITGLSEVQFDKMATSKIERQFKQGTKIVGVSRNYAAHVNALPKEPVIFLKPTSSYLENGGTIEIPHPLDSLYHEVELAVVIAKKARDVPESTAMEYVGGYAVALDMSAREIQASAKASGLPWTLGKGQDTFTPIGSVLPKAMVHDPDNLELWLKVDGETRQKGLTKDMIFKVPYLISYISSFMTLYEGDVILTGTPEGVGPVKIGQKITAGITGLSEVQFDVDRRVKPLS</sequence>
<dbReference type="Pfam" id="PF01557">
    <property type="entry name" value="FAA_hydrolase"/>
    <property type="match status" value="2"/>
</dbReference>
<dbReference type="Gene3D" id="3.90.850.10">
    <property type="entry name" value="Fumarylacetoacetase-like, C-terminal domain"/>
    <property type="match status" value="2"/>
</dbReference>
<evidence type="ECO:0000313" key="5">
    <source>
        <dbReference type="Proteomes" id="UP000824890"/>
    </source>
</evidence>
<dbReference type="PANTHER" id="PTHR11820">
    <property type="entry name" value="ACYLPYRUVASE"/>
    <property type="match status" value="1"/>
</dbReference>
<proteinExistence type="inferred from homology"/>
<dbReference type="InterPro" id="IPR011234">
    <property type="entry name" value="Fumarylacetoacetase-like_C"/>
</dbReference>
<comment type="caution">
    <text evidence="4">The sequence shown here is derived from an EMBL/GenBank/DDBJ whole genome shotgun (WGS) entry which is preliminary data.</text>
</comment>
<feature type="domain" description="Fumarylacetoacetase-like C-terminal" evidence="3">
    <location>
        <begin position="28"/>
        <end position="224"/>
    </location>
</feature>
<evidence type="ECO:0000259" key="3">
    <source>
        <dbReference type="Pfam" id="PF01557"/>
    </source>
</evidence>
<feature type="non-terminal residue" evidence="4">
    <location>
        <position position="1"/>
    </location>
</feature>
<dbReference type="PANTHER" id="PTHR11820:SF7">
    <property type="entry name" value="ACYLPYRUVASE FAHD1, MITOCHONDRIAL"/>
    <property type="match status" value="1"/>
</dbReference>
<dbReference type="Proteomes" id="UP000824890">
    <property type="component" value="Unassembled WGS sequence"/>
</dbReference>
<comment type="similarity">
    <text evidence="1">Belongs to the FAH family.</text>
</comment>
<evidence type="ECO:0000256" key="1">
    <source>
        <dbReference type="ARBA" id="ARBA00010211"/>
    </source>
</evidence>
<dbReference type="SUPFAM" id="SSF56529">
    <property type="entry name" value="FAH"/>
    <property type="match status" value="2"/>
</dbReference>
<accession>A0ABQ8CCS2</accession>
<keyword evidence="5" id="KW-1185">Reference proteome</keyword>
<protein>
    <recommendedName>
        <fullName evidence="3">Fumarylacetoacetase-like C-terminal domain-containing protein</fullName>
    </recommendedName>
</protein>
<keyword evidence="2" id="KW-0479">Metal-binding</keyword>